<reference evidence="16" key="4">
    <citation type="journal article" date="2015" name="G3 (Bethesda)">
        <title>Genome sequences of three phytopathogenic species of the Magnaporthaceae family of fungi.</title>
        <authorList>
            <person name="Okagaki L.H."/>
            <person name="Nunes C.C."/>
            <person name="Sailsbery J."/>
            <person name="Clay B."/>
            <person name="Brown D."/>
            <person name="John T."/>
            <person name="Oh Y."/>
            <person name="Young N."/>
            <person name="Fitzgerald M."/>
            <person name="Haas B.J."/>
            <person name="Zeng Q."/>
            <person name="Young S."/>
            <person name="Adiconis X."/>
            <person name="Fan L."/>
            <person name="Levin J.Z."/>
            <person name="Mitchell T.K."/>
            <person name="Okubara P.A."/>
            <person name="Farman M.L."/>
            <person name="Kohn L.M."/>
            <person name="Birren B."/>
            <person name="Ma L.-J."/>
            <person name="Dean R.A."/>
        </authorList>
    </citation>
    <scope>NUCLEOTIDE SEQUENCE</scope>
    <source>
        <strain evidence="16">R3-111a-1</strain>
    </source>
</reference>
<reference evidence="15" key="2">
    <citation type="submission" date="2010-07" db="EMBL/GenBank/DDBJ databases">
        <authorList>
            <consortium name="The Broad Institute Genome Sequencing Platform"/>
            <consortium name="Broad Institute Genome Sequencing Center for Infectious Disease"/>
            <person name="Ma L.-J."/>
            <person name="Dead R."/>
            <person name="Young S."/>
            <person name="Zeng Q."/>
            <person name="Koehrsen M."/>
            <person name="Alvarado L."/>
            <person name="Berlin A."/>
            <person name="Chapman S.B."/>
            <person name="Chen Z."/>
            <person name="Freedman E."/>
            <person name="Gellesch M."/>
            <person name="Goldberg J."/>
            <person name="Griggs A."/>
            <person name="Gujja S."/>
            <person name="Heilman E.R."/>
            <person name="Heiman D."/>
            <person name="Hepburn T."/>
            <person name="Howarth C."/>
            <person name="Jen D."/>
            <person name="Larson L."/>
            <person name="Mehta T."/>
            <person name="Neiman D."/>
            <person name="Pearson M."/>
            <person name="Roberts A."/>
            <person name="Saif S."/>
            <person name="Shea T."/>
            <person name="Shenoy N."/>
            <person name="Sisk P."/>
            <person name="Stolte C."/>
            <person name="Sykes S."/>
            <person name="Walk T."/>
            <person name="White J."/>
            <person name="Yandava C."/>
            <person name="Haas B."/>
            <person name="Nusbaum C."/>
            <person name="Birren B."/>
        </authorList>
    </citation>
    <scope>NUCLEOTIDE SEQUENCE</scope>
    <source>
        <strain evidence="15">R3-111a-1</strain>
    </source>
</reference>
<name>J3NGI2_GAET3</name>
<dbReference type="FunCoup" id="J3NGI2">
    <property type="interactions" value="75"/>
</dbReference>
<comment type="subcellular location">
    <subcellularLocation>
        <location evidence="1 12">Nucleus</location>
    </subcellularLocation>
</comment>
<comment type="function">
    <text evidence="10 12">Component of the cleavage factor I (CF I) involved in pre-mRNA 3'-end processing.</text>
</comment>
<evidence type="ECO:0000256" key="8">
    <source>
        <dbReference type="ARBA" id="ARBA00022884"/>
    </source>
</evidence>
<reference evidence="15" key="3">
    <citation type="submission" date="2010-09" db="EMBL/GenBank/DDBJ databases">
        <title>Annotation of Gaeumannomyces graminis var. tritici R3-111a-1.</title>
        <authorList>
            <consortium name="The Broad Institute Genome Sequencing Platform"/>
            <person name="Ma L.-J."/>
            <person name="Dead R."/>
            <person name="Young S.K."/>
            <person name="Zeng Q."/>
            <person name="Gargeya S."/>
            <person name="Fitzgerald M."/>
            <person name="Haas B."/>
            <person name="Abouelleil A."/>
            <person name="Alvarado L."/>
            <person name="Arachchi H.M."/>
            <person name="Berlin A."/>
            <person name="Brown A."/>
            <person name="Chapman S.B."/>
            <person name="Chen Z."/>
            <person name="Dunbar C."/>
            <person name="Freedman E."/>
            <person name="Gearin G."/>
            <person name="Gellesch M."/>
            <person name="Goldberg J."/>
            <person name="Griggs A."/>
            <person name="Gujja S."/>
            <person name="Heiman D."/>
            <person name="Howarth C."/>
            <person name="Larson L."/>
            <person name="Lui A."/>
            <person name="MacDonald P.J.P."/>
            <person name="Mehta T."/>
            <person name="Montmayeur A."/>
            <person name="Murphy C."/>
            <person name="Neiman D."/>
            <person name="Pearson M."/>
            <person name="Priest M."/>
            <person name="Roberts A."/>
            <person name="Saif S."/>
            <person name="Shea T."/>
            <person name="Shenoy N."/>
            <person name="Sisk P."/>
            <person name="Stolte C."/>
            <person name="Sykes S."/>
            <person name="Yandava C."/>
            <person name="Wortman J."/>
            <person name="Nusbaum C."/>
            <person name="Birren B."/>
        </authorList>
    </citation>
    <scope>NUCLEOTIDE SEQUENCE</scope>
    <source>
        <strain evidence="15">R3-111a-1</strain>
    </source>
</reference>
<keyword evidence="8 12" id="KW-0694">RNA-binding</keyword>
<reference evidence="16" key="5">
    <citation type="submission" date="2018-04" db="UniProtKB">
        <authorList>
            <consortium name="EnsemblFungi"/>
        </authorList>
    </citation>
    <scope>IDENTIFICATION</scope>
    <source>
        <strain evidence="16">R3-111a-1</strain>
    </source>
</reference>
<feature type="zinc finger region" description="C3H1-type" evidence="11">
    <location>
        <begin position="147"/>
        <end position="174"/>
    </location>
</feature>
<dbReference type="PROSITE" id="PS50103">
    <property type="entry name" value="ZF_C3H1"/>
    <property type="match status" value="5"/>
</dbReference>
<evidence type="ECO:0000256" key="5">
    <source>
        <dbReference type="ARBA" id="ARBA00022737"/>
    </source>
</evidence>
<keyword evidence="9 12" id="KW-0539">Nucleus</keyword>
<keyword evidence="4 11" id="KW-0479">Metal-binding</keyword>
<dbReference type="GO" id="GO:0003723">
    <property type="term" value="F:RNA binding"/>
    <property type="evidence" value="ECO:0007669"/>
    <property type="project" value="UniProtKB-UniRule"/>
</dbReference>
<comment type="similarity">
    <text evidence="2 12">Belongs to the CPSF4/YTH1 family.</text>
</comment>
<feature type="region of interest" description="Disordered" evidence="13">
    <location>
        <begin position="218"/>
        <end position="296"/>
    </location>
</feature>
<dbReference type="eggNOG" id="KOG1040">
    <property type="taxonomic scope" value="Eukaryota"/>
</dbReference>
<dbReference type="Pfam" id="PF00642">
    <property type="entry name" value="zf-CCCH"/>
    <property type="match status" value="1"/>
</dbReference>
<dbReference type="GO" id="GO:0008270">
    <property type="term" value="F:zinc ion binding"/>
    <property type="evidence" value="ECO:0007669"/>
    <property type="project" value="UniProtKB-KW"/>
</dbReference>
<feature type="domain" description="C3H1-type" evidence="14">
    <location>
        <begin position="147"/>
        <end position="174"/>
    </location>
</feature>
<dbReference type="Gene3D" id="3.30.1370.210">
    <property type="match status" value="1"/>
</dbReference>
<dbReference type="EnsemblFungi" id="EJT80372">
    <property type="protein sequence ID" value="EJT80372"/>
    <property type="gene ID" value="GGTG_00372"/>
</dbReference>
<evidence type="ECO:0000256" key="7">
    <source>
        <dbReference type="ARBA" id="ARBA00022833"/>
    </source>
</evidence>
<dbReference type="SUPFAM" id="SSF90229">
    <property type="entry name" value="CCCH zinc finger"/>
    <property type="match status" value="3"/>
</dbReference>
<protein>
    <recommendedName>
        <fullName evidence="12">mRNA 3'-end-processing protein</fullName>
    </recommendedName>
</protein>
<dbReference type="Proteomes" id="UP000006039">
    <property type="component" value="Unassembled WGS sequence"/>
</dbReference>
<dbReference type="PANTHER" id="PTHR23102:SF24">
    <property type="entry name" value="CLEAVAGE AND POLYADENYLATION SPECIFICITY FACTOR SUBUNIT 4"/>
    <property type="match status" value="1"/>
</dbReference>
<evidence type="ECO:0000256" key="10">
    <source>
        <dbReference type="ARBA" id="ARBA00024826"/>
    </source>
</evidence>
<evidence type="ECO:0000256" key="12">
    <source>
        <dbReference type="RuleBase" id="RU369008"/>
    </source>
</evidence>
<evidence type="ECO:0000313" key="16">
    <source>
        <dbReference type="EnsemblFungi" id="EJT80372"/>
    </source>
</evidence>
<evidence type="ECO:0000256" key="4">
    <source>
        <dbReference type="ARBA" id="ARBA00022723"/>
    </source>
</evidence>
<dbReference type="Gene3D" id="4.10.1000.10">
    <property type="entry name" value="Zinc finger, CCCH-type"/>
    <property type="match status" value="1"/>
</dbReference>
<evidence type="ECO:0000256" key="13">
    <source>
        <dbReference type="SAM" id="MobiDB-lite"/>
    </source>
</evidence>
<dbReference type="GO" id="GO:0005634">
    <property type="term" value="C:nucleus"/>
    <property type="evidence" value="ECO:0007669"/>
    <property type="project" value="UniProtKB-SubCell"/>
</dbReference>
<accession>J3NGI2</accession>
<feature type="domain" description="C3H1-type" evidence="14">
    <location>
        <begin position="38"/>
        <end position="66"/>
    </location>
</feature>
<dbReference type="SMART" id="SM00356">
    <property type="entry name" value="ZnF_C3H1"/>
    <property type="match status" value="4"/>
</dbReference>
<feature type="zinc finger region" description="C3H1-type" evidence="11">
    <location>
        <begin position="176"/>
        <end position="199"/>
    </location>
</feature>
<evidence type="ECO:0000256" key="9">
    <source>
        <dbReference type="ARBA" id="ARBA00023242"/>
    </source>
</evidence>
<evidence type="ECO:0000256" key="1">
    <source>
        <dbReference type="ARBA" id="ARBA00004123"/>
    </source>
</evidence>
<feature type="compositionally biased region" description="Gly residues" evidence="13">
    <location>
        <begin position="257"/>
        <end position="286"/>
    </location>
</feature>
<dbReference type="OrthoDB" id="1914176at2759"/>
<dbReference type="InterPro" id="IPR000571">
    <property type="entry name" value="Znf_CCCH"/>
</dbReference>
<feature type="zinc finger region" description="C3H1-type" evidence="11">
    <location>
        <begin position="90"/>
        <end position="117"/>
    </location>
</feature>
<feature type="zinc finger region" description="C3H1-type" evidence="11">
    <location>
        <begin position="118"/>
        <end position="146"/>
    </location>
</feature>
<keyword evidence="7 11" id="KW-0862">Zinc</keyword>
<dbReference type="GO" id="GO:0031124">
    <property type="term" value="P:mRNA 3'-end processing"/>
    <property type="evidence" value="ECO:0007669"/>
    <property type="project" value="UniProtKB-UniRule"/>
</dbReference>
<feature type="compositionally biased region" description="Basic and acidic residues" evidence="13">
    <location>
        <begin position="245"/>
        <end position="255"/>
    </location>
</feature>
<dbReference type="RefSeq" id="XP_009216381.1">
    <property type="nucleotide sequence ID" value="XM_009218117.1"/>
</dbReference>
<dbReference type="VEuPathDB" id="FungiDB:GGTG_00372"/>
<dbReference type="InterPro" id="IPR036855">
    <property type="entry name" value="Znf_CCCH_sf"/>
</dbReference>
<feature type="compositionally biased region" description="Basic residues" evidence="13">
    <location>
        <begin position="287"/>
        <end position="296"/>
    </location>
</feature>
<dbReference type="AlphaFoldDB" id="J3NGI2"/>
<dbReference type="FunFam" id="4.10.1000.10:FF:000012">
    <property type="entry name" value="cleavage and polyadenylation specificity factor subunit 4"/>
    <property type="match status" value="1"/>
</dbReference>
<keyword evidence="17" id="KW-1185">Reference proteome</keyword>
<evidence type="ECO:0000313" key="17">
    <source>
        <dbReference type="Proteomes" id="UP000006039"/>
    </source>
</evidence>
<dbReference type="EMBL" id="GL385395">
    <property type="protein sequence ID" value="EJT80372.1"/>
    <property type="molecule type" value="Genomic_DNA"/>
</dbReference>
<feature type="domain" description="C3H1-type" evidence="14">
    <location>
        <begin position="90"/>
        <end position="117"/>
    </location>
</feature>
<proteinExistence type="inferred from homology"/>
<evidence type="ECO:0000256" key="6">
    <source>
        <dbReference type="ARBA" id="ARBA00022771"/>
    </source>
</evidence>
<organism evidence="15">
    <name type="scientific">Gaeumannomyces tritici (strain R3-111a-1)</name>
    <name type="common">Wheat and barley take-all root rot fungus</name>
    <name type="synonym">Gaeumannomyces graminis var. tritici</name>
    <dbReference type="NCBI Taxonomy" id="644352"/>
    <lineage>
        <taxon>Eukaryota</taxon>
        <taxon>Fungi</taxon>
        <taxon>Dikarya</taxon>
        <taxon>Ascomycota</taxon>
        <taxon>Pezizomycotina</taxon>
        <taxon>Sordariomycetes</taxon>
        <taxon>Sordariomycetidae</taxon>
        <taxon>Magnaporthales</taxon>
        <taxon>Magnaporthaceae</taxon>
        <taxon>Gaeumannomyces</taxon>
    </lineage>
</organism>
<feature type="domain" description="C3H1-type" evidence="14">
    <location>
        <begin position="176"/>
        <end position="199"/>
    </location>
</feature>
<dbReference type="HOGENOM" id="CLU_024513_1_0_1"/>
<evidence type="ECO:0000313" key="15">
    <source>
        <dbReference type="EMBL" id="EJT80372.1"/>
    </source>
</evidence>
<gene>
    <name evidence="16" type="primary">20340830</name>
    <name evidence="15" type="ORF">GGTG_00372</name>
</gene>
<keyword evidence="5 12" id="KW-0677">Repeat</keyword>
<evidence type="ECO:0000256" key="3">
    <source>
        <dbReference type="ARBA" id="ARBA00022664"/>
    </source>
</evidence>
<dbReference type="PANTHER" id="PTHR23102">
    <property type="entry name" value="CLEAVAGE AND POLYADENYLATION SPECIFICITY FACTOR SUBUNIT 4-RELATED"/>
    <property type="match status" value="1"/>
</dbReference>
<keyword evidence="3 12" id="KW-0507">mRNA processing</keyword>
<reference evidence="17" key="1">
    <citation type="submission" date="2010-07" db="EMBL/GenBank/DDBJ databases">
        <title>The genome sequence of Gaeumannomyces graminis var. tritici strain R3-111a-1.</title>
        <authorList>
            <consortium name="The Broad Institute Genome Sequencing Platform"/>
            <person name="Ma L.-J."/>
            <person name="Dead R."/>
            <person name="Young S."/>
            <person name="Zeng Q."/>
            <person name="Koehrsen M."/>
            <person name="Alvarado L."/>
            <person name="Berlin A."/>
            <person name="Chapman S.B."/>
            <person name="Chen Z."/>
            <person name="Freedman E."/>
            <person name="Gellesch M."/>
            <person name="Goldberg J."/>
            <person name="Griggs A."/>
            <person name="Gujja S."/>
            <person name="Heilman E.R."/>
            <person name="Heiman D."/>
            <person name="Hepburn T."/>
            <person name="Howarth C."/>
            <person name="Jen D."/>
            <person name="Larson L."/>
            <person name="Mehta T."/>
            <person name="Neiman D."/>
            <person name="Pearson M."/>
            <person name="Roberts A."/>
            <person name="Saif S."/>
            <person name="Shea T."/>
            <person name="Shenoy N."/>
            <person name="Sisk P."/>
            <person name="Stolte C."/>
            <person name="Sykes S."/>
            <person name="Walk T."/>
            <person name="White J."/>
            <person name="Yandava C."/>
            <person name="Haas B."/>
            <person name="Nusbaum C."/>
            <person name="Birren B."/>
        </authorList>
    </citation>
    <scope>NUCLEOTIDE SEQUENCE [LARGE SCALE GENOMIC DNA]</scope>
    <source>
        <strain evidence="17">R3-111a-1</strain>
    </source>
</reference>
<dbReference type="STRING" id="644352.J3NGI2"/>
<dbReference type="InterPro" id="IPR045348">
    <property type="entry name" value="CPSF4/Yth1"/>
</dbReference>
<feature type="domain" description="C3H1-type" evidence="14">
    <location>
        <begin position="118"/>
        <end position="146"/>
    </location>
</feature>
<evidence type="ECO:0000259" key="14">
    <source>
        <dbReference type="PROSITE" id="PS50103"/>
    </source>
</evidence>
<sequence length="296" mass="32289">MAPTSVSKTVEQMLSHAAPHYSFSFTPFLQQTYQHSLPPDRPICRVYATGGNCANGTRCLERHVADPSLPDNLTGGGGGGGRGKRGDGPAFNSMVCKHWLRGLCKKGDSCEFLHEYNLRKMPECNFYLRHGFCQNGEECMYLHIDPQSKLPPCPHYDQGFCPLGPRCAKKHVRRQLCPYYLCGFCPDGRACRQGAHPRWDPKMEKPTVRVERPPVAAPAGLEDEAGQGGHRRDGGGHFDDDDDRDGGGRDRDRMKRGGYGGPRDKFGGGGGGRGGGGGGRWGGRGGGGHKFRGRNF</sequence>
<dbReference type="GeneID" id="20340830"/>
<keyword evidence="6 11" id="KW-0863">Zinc-finger</keyword>
<dbReference type="Pfam" id="PF18345">
    <property type="entry name" value="zf_CCCH_4"/>
    <property type="match status" value="1"/>
</dbReference>
<evidence type="ECO:0000256" key="11">
    <source>
        <dbReference type="PROSITE-ProRule" id="PRU00723"/>
    </source>
</evidence>
<evidence type="ECO:0000256" key="2">
    <source>
        <dbReference type="ARBA" id="ARBA00008907"/>
    </source>
</evidence>
<feature type="zinc finger region" description="C3H1-type" evidence="11">
    <location>
        <begin position="38"/>
        <end position="66"/>
    </location>
</feature>